<sequence length="118" mass="13008">MFKPNDGEEPVKKEVVAISEKLQPAYLPTLLDNQQGHHDASQVEVKEGKIASIVEEEEKHGKARHAHLDDPGRAEWKGFPSGWDYYIGFWGGLVPENAFNGSALEDLLNAGALGLKDE</sequence>
<reference evidence="2 3" key="1">
    <citation type="submission" date="2020-05" db="EMBL/GenBank/DDBJ databases">
        <authorList>
            <person name="Campoy J."/>
            <person name="Schneeberger K."/>
            <person name="Spophaly S."/>
        </authorList>
    </citation>
    <scope>NUCLEOTIDE SEQUENCE [LARGE SCALE GENOMIC DNA]</scope>
    <source>
        <strain evidence="2">PruArmRojPasFocal</strain>
    </source>
</reference>
<evidence type="ECO:0000313" key="3">
    <source>
        <dbReference type="Proteomes" id="UP000507222"/>
    </source>
</evidence>
<dbReference type="EMBL" id="CAEKDK010000007">
    <property type="protein sequence ID" value="CAB4287608.1"/>
    <property type="molecule type" value="Genomic_DNA"/>
</dbReference>
<proteinExistence type="predicted"/>
<gene>
    <name evidence="2" type="ORF">CURHAP_LOCUS45609</name>
</gene>
<organism evidence="2 3">
    <name type="scientific">Prunus armeniaca</name>
    <name type="common">Apricot</name>
    <name type="synonym">Armeniaca vulgaris</name>
    <dbReference type="NCBI Taxonomy" id="36596"/>
    <lineage>
        <taxon>Eukaryota</taxon>
        <taxon>Viridiplantae</taxon>
        <taxon>Streptophyta</taxon>
        <taxon>Embryophyta</taxon>
        <taxon>Tracheophyta</taxon>
        <taxon>Spermatophyta</taxon>
        <taxon>Magnoliopsida</taxon>
        <taxon>eudicotyledons</taxon>
        <taxon>Gunneridae</taxon>
        <taxon>Pentapetalae</taxon>
        <taxon>rosids</taxon>
        <taxon>fabids</taxon>
        <taxon>Rosales</taxon>
        <taxon>Rosaceae</taxon>
        <taxon>Amygdaloideae</taxon>
        <taxon>Amygdaleae</taxon>
        <taxon>Prunus</taxon>
    </lineage>
</organism>
<accession>A0A6J5VNZ2</accession>
<feature type="domain" description="Allantoinase composite" evidence="1">
    <location>
        <begin position="42"/>
        <end position="72"/>
    </location>
</feature>
<dbReference type="AlphaFoldDB" id="A0A6J5VNZ2"/>
<evidence type="ECO:0000313" key="2">
    <source>
        <dbReference type="EMBL" id="CAB4287608.1"/>
    </source>
</evidence>
<dbReference type="Proteomes" id="UP000507222">
    <property type="component" value="Unassembled WGS sequence"/>
</dbReference>
<dbReference type="Pfam" id="PF24890">
    <property type="entry name" value="ALN_composite"/>
    <property type="match status" value="1"/>
</dbReference>
<name>A0A6J5VNZ2_PRUAR</name>
<evidence type="ECO:0000259" key="1">
    <source>
        <dbReference type="Pfam" id="PF24890"/>
    </source>
</evidence>
<dbReference type="InterPro" id="IPR056854">
    <property type="entry name" value="ALN_composite"/>
</dbReference>
<protein>
    <recommendedName>
        <fullName evidence="1">Allantoinase composite domain-containing protein</fullName>
    </recommendedName>
</protein>